<dbReference type="Proteomes" id="UP000033944">
    <property type="component" value="Unassembled WGS sequence"/>
</dbReference>
<organism evidence="1 2">
    <name type="scientific">Candidatus Woesebacteria bacterium GW2011_GWB1_38_8b</name>
    <dbReference type="NCBI Taxonomy" id="1618571"/>
    <lineage>
        <taxon>Bacteria</taxon>
        <taxon>Candidatus Woeseibacteriota</taxon>
    </lineage>
</organism>
<gene>
    <name evidence="1" type="ORF">UT10_C0022G0014</name>
</gene>
<evidence type="ECO:0000313" key="1">
    <source>
        <dbReference type="EMBL" id="KKQ86553.1"/>
    </source>
</evidence>
<accession>A0A0G0L3J8</accession>
<dbReference type="EMBL" id="LBVN01000022">
    <property type="protein sequence ID" value="KKQ86553.1"/>
    <property type="molecule type" value="Genomic_DNA"/>
</dbReference>
<sequence length="161" mass="18351">MVKNGNSEKVRKEIKKFLNLNEVLTLAVSDKNQPWVCTLYYGIDKEMNFYTVTDDNSVHGKILSKNGKVAFNIFDSHQKITKPKKGVQGKGICTKVKGVVEVTKGLFLWHKANPGIEKNITVADILKKLSDTKLYKITPTYLKFFNKVLYGSEEYGELFLR</sequence>
<comment type="caution">
    <text evidence="1">The sequence shown here is derived from an EMBL/GenBank/DDBJ whole genome shotgun (WGS) entry which is preliminary data.</text>
</comment>
<evidence type="ECO:0000313" key="2">
    <source>
        <dbReference type="Proteomes" id="UP000033944"/>
    </source>
</evidence>
<protein>
    <submittedName>
        <fullName evidence="1">Uncharacterized protein</fullName>
    </submittedName>
</protein>
<name>A0A0G0L3J8_9BACT</name>
<dbReference type="AlphaFoldDB" id="A0A0G0L3J8"/>
<reference evidence="1 2" key="1">
    <citation type="journal article" date="2015" name="Nature">
        <title>rRNA introns, odd ribosomes, and small enigmatic genomes across a large radiation of phyla.</title>
        <authorList>
            <person name="Brown C.T."/>
            <person name="Hug L.A."/>
            <person name="Thomas B.C."/>
            <person name="Sharon I."/>
            <person name="Castelle C.J."/>
            <person name="Singh A."/>
            <person name="Wilkins M.J."/>
            <person name="Williams K.H."/>
            <person name="Banfield J.F."/>
        </authorList>
    </citation>
    <scope>NUCLEOTIDE SEQUENCE [LARGE SCALE GENOMIC DNA]</scope>
</reference>
<dbReference type="InterPro" id="IPR012349">
    <property type="entry name" value="Split_barrel_FMN-bd"/>
</dbReference>
<proteinExistence type="predicted"/>
<dbReference type="Gene3D" id="2.30.110.10">
    <property type="entry name" value="Electron Transport, Fmn-binding Protein, Chain A"/>
    <property type="match status" value="1"/>
</dbReference>
<dbReference type="SUPFAM" id="SSF50475">
    <property type="entry name" value="FMN-binding split barrel"/>
    <property type="match status" value="1"/>
</dbReference>